<dbReference type="Gene3D" id="2.115.10.20">
    <property type="entry name" value="Glycosyl hydrolase domain, family 43"/>
    <property type="match status" value="1"/>
</dbReference>
<feature type="signal peptide" evidence="9">
    <location>
        <begin position="1"/>
        <end position="23"/>
    </location>
</feature>
<dbReference type="Pfam" id="PF03422">
    <property type="entry name" value="CBM_6"/>
    <property type="match status" value="1"/>
</dbReference>
<dbReference type="InterPro" id="IPR023296">
    <property type="entry name" value="Glyco_hydro_beta-prop_sf"/>
</dbReference>
<dbReference type="SMART" id="SM00606">
    <property type="entry name" value="CBD_IV"/>
    <property type="match status" value="1"/>
</dbReference>
<dbReference type="InterPro" id="IPR052176">
    <property type="entry name" value="Glycosyl_Hydrlase_43_Enz"/>
</dbReference>
<evidence type="ECO:0000313" key="11">
    <source>
        <dbReference type="EMBL" id="MCU7552279.1"/>
    </source>
</evidence>
<keyword evidence="12" id="KW-1185">Reference proteome</keyword>
<evidence type="ECO:0000256" key="8">
    <source>
        <dbReference type="RuleBase" id="RU361187"/>
    </source>
</evidence>
<keyword evidence="3 9" id="KW-0732">Signal</keyword>
<evidence type="ECO:0000256" key="5">
    <source>
        <dbReference type="ARBA" id="ARBA00023277"/>
    </source>
</evidence>
<dbReference type="GO" id="GO:0004553">
    <property type="term" value="F:hydrolase activity, hydrolyzing O-glycosyl compounds"/>
    <property type="evidence" value="ECO:0007669"/>
    <property type="project" value="InterPro"/>
</dbReference>
<dbReference type="EMBL" id="JAOTIF010000031">
    <property type="protein sequence ID" value="MCU7552279.1"/>
    <property type="molecule type" value="Genomic_DNA"/>
</dbReference>
<evidence type="ECO:0000256" key="7">
    <source>
        <dbReference type="PIRSR" id="PIRSR606710-2"/>
    </source>
</evidence>
<name>A0A9X3BHF5_9BACT</name>
<evidence type="ECO:0000259" key="10">
    <source>
        <dbReference type="PROSITE" id="PS51175"/>
    </source>
</evidence>
<dbReference type="PANTHER" id="PTHR43772:SF2">
    <property type="entry name" value="PUTATIVE (AFU_ORTHOLOGUE AFUA_2G04480)-RELATED"/>
    <property type="match status" value="1"/>
</dbReference>
<reference evidence="11" key="1">
    <citation type="submission" date="2022-09" db="EMBL/GenBank/DDBJ databases">
        <authorList>
            <person name="Yuan C."/>
            <person name="Ke Z."/>
        </authorList>
    </citation>
    <scope>NUCLEOTIDE SEQUENCE</scope>
    <source>
        <strain evidence="11">LB-8</strain>
    </source>
</reference>
<evidence type="ECO:0000256" key="9">
    <source>
        <dbReference type="SAM" id="SignalP"/>
    </source>
</evidence>
<sequence>MRKLLKNITASFFVLISAFSIKAQNPIIQTIYTADPAPMVYKDTVWLYTGHDEDRSTWFTMKDWRCYSSTDMVNWTDHGSPLSLKTFKWAQKDAWAGQCIYRNGKFYWYVPMNQENGKGMAIGVAVSDRPTGPFVDALGKPLVHSGNGDIDPTVFIDDDGQAYLYWGNPYLKYVKLNEDMISYSSDIVNVPLTKEGFNVRYKDADKRPSSYEEGPWLYKRKGLYYLLYPTGGVPEHLAYSTSTSPTGPWKYRDTIMSVIQKGGAFTNHPGVIVYKGKTYLFNHNGALPGGGGFTRSVCVDEFQYNPDGTIPRITPTVEGVSSVSQLNPYKRVEAETIAWEVGVETASDSIAGMYVTDIDNGDYIKVRDVHFRDKANWFEANVASLSGGASIEILIDSLNGELIGACNVQSTGGMLNWTKQSCKVKKVKGGHDVYLVFKGGEGKLFNFDWWKLDSK</sequence>
<dbReference type="PROSITE" id="PS51175">
    <property type="entry name" value="CBM6"/>
    <property type="match status" value="1"/>
</dbReference>
<evidence type="ECO:0000256" key="1">
    <source>
        <dbReference type="ARBA" id="ARBA00009865"/>
    </source>
</evidence>
<protein>
    <submittedName>
        <fullName evidence="11">Glycoside hydrolase family 43 protein</fullName>
    </submittedName>
</protein>
<dbReference type="SUPFAM" id="SSF49785">
    <property type="entry name" value="Galactose-binding domain-like"/>
    <property type="match status" value="1"/>
</dbReference>
<dbReference type="AlphaFoldDB" id="A0A9X3BHF5"/>
<comment type="similarity">
    <text evidence="1 8">Belongs to the glycosyl hydrolase 43 family.</text>
</comment>
<reference evidence="11" key="2">
    <citation type="submission" date="2023-04" db="EMBL/GenBank/DDBJ databases">
        <title>Paracnuella aquatica gen. nov., sp. nov., a member of the family Chitinophagaceae isolated from a hot spring.</title>
        <authorList>
            <person name="Wang C."/>
        </authorList>
    </citation>
    <scope>NUCLEOTIDE SEQUENCE</scope>
    <source>
        <strain evidence="11">LB-8</strain>
    </source>
</reference>
<dbReference type="GO" id="GO:0030246">
    <property type="term" value="F:carbohydrate binding"/>
    <property type="evidence" value="ECO:0007669"/>
    <property type="project" value="InterPro"/>
</dbReference>
<dbReference type="SUPFAM" id="SSF75005">
    <property type="entry name" value="Arabinanase/levansucrase/invertase"/>
    <property type="match status" value="1"/>
</dbReference>
<keyword evidence="4 8" id="KW-0378">Hydrolase</keyword>
<feature type="chain" id="PRO_5040941427" evidence="9">
    <location>
        <begin position="24"/>
        <end position="455"/>
    </location>
</feature>
<dbReference type="GO" id="GO:0045493">
    <property type="term" value="P:xylan catabolic process"/>
    <property type="evidence" value="ECO:0007669"/>
    <property type="project" value="UniProtKB-KW"/>
</dbReference>
<comment type="caution">
    <text evidence="11">The sequence shown here is derived from an EMBL/GenBank/DDBJ whole genome shotgun (WGS) entry which is preliminary data.</text>
</comment>
<dbReference type="Pfam" id="PF04616">
    <property type="entry name" value="Glyco_hydro_43"/>
    <property type="match status" value="1"/>
</dbReference>
<dbReference type="InterPro" id="IPR006710">
    <property type="entry name" value="Glyco_hydro_43"/>
</dbReference>
<keyword evidence="2" id="KW-0858">Xylan degradation</keyword>
<evidence type="ECO:0000256" key="2">
    <source>
        <dbReference type="ARBA" id="ARBA00022651"/>
    </source>
</evidence>
<feature type="domain" description="CBM6" evidence="10">
    <location>
        <begin position="330"/>
        <end position="453"/>
    </location>
</feature>
<keyword evidence="6 8" id="KW-0326">Glycosidase</keyword>
<accession>A0A9X3BHF5</accession>
<keyword evidence="5" id="KW-0119">Carbohydrate metabolism</keyword>
<keyword evidence="2" id="KW-0624">Polysaccharide degradation</keyword>
<evidence type="ECO:0000313" key="12">
    <source>
        <dbReference type="Proteomes" id="UP001155483"/>
    </source>
</evidence>
<dbReference type="Proteomes" id="UP001155483">
    <property type="component" value="Unassembled WGS sequence"/>
</dbReference>
<feature type="site" description="Important for catalytic activity, responsible for pKa modulation of the active site Glu and correct orientation of both the proton donor and substrate" evidence="7">
    <location>
        <position position="151"/>
    </location>
</feature>
<organism evidence="11 12">
    <name type="scientific">Paraflavisolibacter caeni</name>
    <dbReference type="NCBI Taxonomy" id="2982496"/>
    <lineage>
        <taxon>Bacteria</taxon>
        <taxon>Pseudomonadati</taxon>
        <taxon>Bacteroidota</taxon>
        <taxon>Chitinophagia</taxon>
        <taxon>Chitinophagales</taxon>
        <taxon>Chitinophagaceae</taxon>
        <taxon>Paraflavisolibacter</taxon>
    </lineage>
</organism>
<dbReference type="CDD" id="cd18618">
    <property type="entry name" value="GH43_Xsa43E-like"/>
    <property type="match status" value="1"/>
</dbReference>
<dbReference type="InterPro" id="IPR005084">
    <property type="entry name" value="CBM6"/>
</dbReference>
<dbReference type="PANTHER" id="PTHR43772">
    <property type="entry name" value="ENDO-1,4-BETA-XYLANASE"/>
    <property type="match status" value="1"/>
</dbReference>
<dbReference type="InterPro" id="IPR006584">
    <property type="entry name" value="Cellulose-bd_IV"/>
</dbReference>
<gene>
    <name evidence="11" type="ORF">OCK74_24380</name>
</gene>
<evidence type="ECO:0000256" key="6">
    <source>
        <dbReference type="ARBA" id="ARBA00023295"/>
    </source>
</evidence>
<dbReference type="InterPro" id="IPR008979">
    <property type="entry name" value="Galactose-bd-like_sf"/>
</dbReference>
<dbReference type="CDD" id="cd04084">
    <property type="entry name" value="CBM6_xylanase-like"/>
    <property type="match status" value="1"/>
</dbReference>
<proteinExistence type="inferred from homology"/>
<evidence type="ECO:0000256" key="4">
    <source>
        <dbReference type="ARBA" id="ARBA00022801"/>
    </source>
</evidence>
<dbReference type="RefSeq" id="WP_279299715.1">
    <property type="nucleotide sequence ID" value="NZ_JAOTIF010000031.1"/>
</dbReference>
<dbReference type="Gene3D" id="2.60.120.260">
    <property type="entry name" value="Galactose-binding domain-like"/>
    <property type="match status" value="1"/>
</dbReference>
<evidence type="ECO:0000256" key="3">
    <source>
        <dbReference type="ARBA" id="ARBA00022729"/>
    </source>
</evidence>